<sequence>MTEVSSIPAIFNYNADTGEYLFASVPDRDPLVNDRFLIPANATTLPPPEAQPGFVRRFIDGAWGYSPLEGTGTLPTEEPVVTVAMVDTERDLRIASGFGFGGQVYQTRPDDRENIAGAATAALAAIVNGAQSGDYRWHGGDSDFVWIAADNTTHLLDAQSTFAMGQAAMAHKQAHIFAARLLKDMNPIPADYATNPAYWP</sequence>
<comment type="caution">
    <text evidence="2">The sequence shown here is derived from an EMBL/GenBank/DDBJ whole genome shotgun (WGS) entry which is preliminary data.</text>
</comment>
<gene>
    <name evidence="2" type="ORF">J2W61_001321</name>
</gene>
<organism evidence="2 3">
    <name type="scientific">Agrobacterium tumefaciens</name>
    <dbReference type="NCBI Taxonomy" id="358"/>
    <lineage>
        <taxon>Bacteria</taxon>
        <taxon>Pseudomonadati</taxon>
        <taxon>Pseudomonadota</taxon>
        <taxon>Alphaproteobacteria</taxon>
        <taxon>Hyphomicrobiales</taxon>
        <taxon>Rhizobiaceae</taxon>
        <taxon>Rhizobium/Agrobacterium group</taxon>
        <taxon>Agrobacterium</taxon>
        <taxon>Agrobacterium tumefaciens complex</taxon>
    </lineage>
</organism>
<dbReference type="Pfam" id="PF14301">
    <property type="entry name" value="DUF4376"/>
    <property type="match status" value="1"/>
</dbReference>
<name>A0AAW8LRF8_AGRTU</name>
<feature type="domain" description="DUF4376" evidence="1">
    <location>
        <begin position="83"/>
        <end position="185"/>
    </location>
</feature>
<proteinExistence type="predicted"/>
<protein>
    <recommendedName>
        <fullName evidence="1">DUF4376 domain-containing protein</fullName>
    </recommendedName>
</protein>
<dbReference type="AlphaFoldDB" id="A0AAW8LRF8"/>
<dbReference type="RefSeq" id="WP_209689213.1">
    <property type="nucleotide sequence ID" value="NZ_JAGIPM010000001.1"/>
</dbReference>
<accession>A0AAW8LRF8</accession>
<dbReference type="Proteomes" id="UP001265315">
    <property type="component" value="Unassembled WGS sequence"/>
</dbReference>
<evidence type="ECO:0000313" key="3">
    <source>
        <dbReference type="Proteomes" id="UP001265315"/>
    </source>
</evidence>
<dbReference type="InterPro" id="IPR025484">
    <property type="entry name" value="DUF4376"/>
</dbReference>
<reference evidence="2" key="1">
    <citation type="submission" date="2023-07" db="EMBL/GenBank/DDBJ databases">
        <title>Sorghum-associated microbial communities from plants grown in Nebraska, USA.</title>
        <authorList>
            <person name="Schachtman D."/>
        </authorList>
    </citation>
    <scope>NUCLEOTIDE SEQUENCE</scope>
    <source>
        <strain evidence="2">1457</strain>
    </source>
</reference>
<evidence type="ECO:0000313" key="2">
    <source>
        <dbReference type="EMBL" id="MDR6701493.1"/>
    </source>
</evidence>
<dbReference type="EMBL" id="JAVDSW010000001">
    <property type="protein sequence ID" value="MDR6701493.1"/>
    <property type="molecule type" value="Genomic_DNA"/>
</dbReference>
<evidence type="ECO:0000259" key="1">
    <source>
        <dbReference type="Pfam" id="PF14301"/>
    </source>
</evidence>